<sequence length="353" mass="35963">MRAAVYHGPADVRIEEVQAPGSPGPGQLVVRVLRAAICGTDAGEYRHGPKLVPLDAPHPHSGHQGPLILGHEFVGEVVEVGDGVTAFEPGDHVVTGAGVSCGTCPRCLEGRTNLCDAYFTLGLHVDGGLAEFAVTPASICCAIPEGCPADAAVLSQPLAVGLHALRRGRVGRDDALAVVGVGGIGAMVVAGAHAQGVRIIVAIDLDDERLGAARALGATHGLRPDDDVLAQLQRITGGAGLDVIVEATGAPPAPALALGAVRRGGRIVIVGLQARPVELDLFALAMNEIELIGALAHVFADDLPAALAILAGSDLAQRCVDRTVGLDDLVDRGLVPLAEGRVNGKVVIDPSAR</sequence>
<dbReference type="PROSITE" id="PS00059">
    <property type="entry name" value="ADH_ZINC"/>
    <property type="match status" value="1"/>
</dbReference>
<dbReference type="Gene3D" id="3.40.50.720">
    <property type="entry name" value="NAD(P)-binding Rossmann-like Domain"/>
    <property type="match status" value="1"/>
</dbReference>
<evidence type="ECO:0000313" key="7">
    <source>
        <dbReference type="EMBL" id="UGS39013.1"/>
    </source>
</evidence>
<evidence type="ECO:0000256" key="2">
    <source>
        <dbReference type="ARBA" id="ARBA00022833"/>
    </source>
</evidence>
<keyword evidence="8" id="KW-1185">Reference proteome</keyword>
<name>A0A9E7C6X2_9ACTN</name>
<dbReference type="InterPro" id="IPR036291">
    <property type="entry name" value="NAD(P)-bd_dom_sf"/>
</dbReference>
<evidence type="ECO:0000256" key="1">
    <source>
        <dbReference type="ARBA" id="ARBA00022723"/>
    </source>
</evidence>
<dbReference type="PANTHER" id="PTHR43401:SF4">
    <property type="entry name" value="D-ARABINOSE 1-DEHYDROGENASE (NADP(+))"/>
    <property type="match status" value="1"/>
</dbReference>
<dbReference type="PANTHER" id="PTHR43401">
    <property type="entry name" value="L-THREONINE 3-DEHYDROGENASE"/>
    <property type="match status" value="1"/>
</dbReference>
<dbReference type="InterPro" id="IPR011032">
    <property type="entry name" value="GroES-like_sf"/>
</dbReference>
<comment type="cofactor">
    <cofactor evidence="4">
        <name>Zn(2+)</name>
        <dbReference type="ChEBI" id="CHEBI:29105"/>
    </cofactor>
</comment>
<feature type="domain" description="Alcohol dehydrogenase-like C-terminal" evidence="5">
    <location>
        <begin position="183"/>
        <end position="310"/>
    </location>
</feature>
<evidence type="ECO:0000313" key="8">
    <source>
        <dbReference type="Proteomes" id="UP001162834"/>
    </source>
</evidence>
<comment type="similarity">
    <text evidence="4">Belongs to the zinc-containing alcohol dehydrogenase family.</text>
</comment>
<keyword evidence="2 4" id="KW-0862">Zinc</keyword>
<feature type="domain" description="Alcohol dehydrogenase-like N-terminal" evidence="6">
    <location>
        <begin position="24"/>
        <end position="145"/>
    </location>
</feature>
<dbReference type="GO" id="GO:0016491">
    <property type="term" value="F:oxidoreductase activity"/>
    <property type="evidence" value="ECO:0007669"/>
    <property type="project" value="UniProtKB-KW"/>
</dbReference>
<keyword evidence="1 4" id="KW-0479">Metal-binding</keyword>
<dbReference type="Proteomes" id="UP001162834">
    <property type="component" value="Chromosome"/>
</dbReference>
<reference evidence="7" key="1">
    <citation type="journal article" date="2022" name="Int. J. Syst. Evol. Microbiol.">
        <title>Pseudomonas aegrilactucae sp. nov. and Pseudomonas morbosilactucae sp. nov., pathogens causing bacterial rot of lettuce in Japan.</title>
        <authorList>
            <person name="Sawada H."/>
            <person name="Fujikawa T."/>
            <person name="Satou M."/>
        </authorList>
    </citation>
    <scope>NUCLEOTIDE SEQUENCE</scope>
    <source>
        <strain evidence="7">0166_1</strain>
    </source>
</reference>
<dbReference type="Pfam" id="PF00107">
    <property type="entry name" value="ADH_zinc_N"/>
    <property type="match status" value="1"/>
</dbReference>
<dbReference type="SUPFAM" id="SSF50129">
    <property type="entry name" value="GroES-like"/>
    <property type="match status" value="1"/>
</dbReference>
<dbReference type="InterPro" id="IPR013149">
    <property type="entry name" value="ADH-like_C"/>
</dbReference>
<dbReference type="InterPro" id="IPR013154">
    <property type="entry name" value="ADH-like_N"/>
</dbReference>
<dbReference type="Gene3D" id="3.90.180.10">
    <property type="entry name" value="Medium-chain alcohol dehydrogenases, catalytic domain"/>
    <property type="match status" value="1"/>
</dbReference>
<dbReference type="AlphaFoldDB" id="A0A9E7C6X2"/>
<evidence type="ECO:0000259" key="6">
    <source>
        <dbReference type="Pfam" id="PF08240"/>
    </source>
</evidence>
<dbReference type="SUPFAM" id="SSF51735">
    <property type="entry name" value="NAD(P)-binding Rossmann-fold domains"/>
    <property type="match status" value="1"/>
</dbReference>
<organism evidence="7 8">
    <name type="scientific">Capillimicrobium parvum</name>
    <dbReference type="NCBI Taxonomy" id="2884022"/>
    <lineage>
        <taxon>Bacteria</taxon>
        <taxon>Bacillati</taxon>
        <taxon>Actinomycetota</taxon>
        <taxon>Thermoleophilia</taxon>
        <taxon>Solirubrobacterales</taxon>
        <taxon>Capillimicrobiaceae</taxon>
        <taxon>Capillimicrobium</taxon>
    </lineage>
</organism>
<dbReference type="InterPro" id="IPR002328">
    <property type="entry name" value="ADH_Zn_CS"/>
</dbReference>
<dbReference type="KEGG" id="sbae:DSM104329_05445"/>
<dbReference type="Pfam" id="PF08240">
    <property type="entry name" value="ADH_N"/>
    <property type="match status" value="1"/>
</dbReference>
<evidence type="ECO:0000256" key="4">
    <source>
        <dbReference type="RuleBase" id="RU361277"/>
    </source>
</evidence>
<proteinExistence type="inferred from homology"/>
<dbReference type="EC" id="1.1.1.-" evidence="7"/>
<dbReference type="GO" id="GO:0008270">
    <property type="term" value="F:zinc ion binding"/>
    <property type="evidence" value="ECO:0007669"/>
    <property type="project" value="InterPro"/>
</dbReference>
<dbReference type="InterPro" id="IPR050129">
    <property type="entry name" value="Zn_alcohol_dh"/>
</dbReference>
<evidence type="ECO:0000259" key="5">
    <source>
        <dbReference type="Pfam" id="PF00107"/>
    </source>
</evidence>
<accession>A0A9E7C6X2</accession>
<gene>
    <name evidence="7" type="primary">gutB_3</name>
    <name evidence="7" type="ORF">DSM104329_05445</name>
</gene>
<keyword evidence="3 7" id="KW-0560">Oxidoreductase</keyword>
<protein>
    <submittedName>
        <fullName evidence="7">Sorbitol dehydrogenase</fullName>
        <ecNumber evidence="7">1.1.1.-</ecNumber>
    </submittedName>
</protein>
<evidence type="ECO:0000256" key="3">
    <source>
        <dbReference type="ARBA" id="ARBA00023002"/>
    </source>
</evidence>
<dbReference type="EMBL" id="CP087164">
    <property type="protein sequence ID" value="UGS39013.1"/>
    <property type="molecule type" value="Genomic_DNA"/>
</dbReference>